<protein>
    <submittedName>
        <fullName evidence="1">Transposase</fullName>
    </submittedName>
</protein>
<dbReference type="OrthoDB" id="7459855at2"/>
<keyword evidence="2" id="KW-1185">Reference proteome</keyword>
<gene>
    <name evidence="1" type="ORF">FHP25_40400</name>
</gene>
<dbReference type="EMBL" id="VDUZ01000125">
    <property type="protein sequence ID" value="TXL69053.1"/>
    <property type="molecule type" value="Genomic_DNA"/>
</dbReference>
<evidence type="ECO:0000313" key="2">
    <source>
        <dbReference type="Proteomes" id="UP000321638"/>
    </source>
</evidence>
<feature type="non-terminal residue" evidence="1">
    <location>
        <position position="243"/>
    </location>
</feature>
<name>A0A5C8P5S9_9HYPH</name>
<organism evidence="1 2">
    <name type="scientific">Vineibacter terrae</name>
    <dbReference type="NCBI Taxonomy" id="2586908"/>
    <lineage>
        <taxon>Bacteria</taxon>
        <taxon>Pseudomonadati</taxon>
        <taxon>Pseudomonadota</taxon>
        <taxon>Alphaproteobacteria</taxon>
        <taxon>Hyphomicrobiales</taxon>
        <taxon>Vineibacter</taxon>
    </lineage>
</organism>
<accession>A0A5C8P5S9</accession>
<dbReference type="PANTHER" id="PTHR33055:SF3">
    <property type="entry name" value="PUTATIVE TRANSPOSASE FOR IS117-RELATED"/>
    <property type="match status" value="1"/>
</dbReference>
<dbReference type="PANTHER" id="PTHR33055">
    <property type="entry name" value="TRANSPOSASE FOR INSERTION SEQUENCE ELEMENT IS1111A"/>
    <property type="match status" value="1"/>
</dbReference>
<evidence type="ECO:0000313" key="1">
    <source>
        <dbReference type="EMBL" id="TXL69053.1"/>
    </source>
</evidence>
<dbReference type="InterPro" id="IPR047650">
    <property type="entry name" value="Transpos_IS110"/>
</dbReference>
<sequence length="243" mass="27735">MKSSQHADTPAAETEFATLYVAFELGKAKWLVGITVSGSKKLSRHVVAGGDLEAAWKLISKAQQKAQQRLGRPVRIVSCYEAGYDGFWLDRRLRELGVENRVLDAGSLQVNRRHRRAKTDRLDLENLIQVLIRHEGGEPRVCSVVRPPSVEHEDARRPSRQRDRLIEERTAHTNRIKGLLHSQGVRELEPRARNFPEKLANARTGDGRPLPPFLKQEILDELERLQVLQRQIDRLEAQAKAER</sequence>
<comment type="caution">
    <text evidence="1">The sequence shown here is derived from an EMBL/GenBank/DDBJ whole genome shotgun (WGS) entry which is preliminary data.</text>
</comment>
<reference evidence="1 2" key="1">
    <citation type="submission" date="2019-06" db="EMBL/GenBank/DDBJ databases">
        <title>New taxonomy in bacterial strain CC-CFT640, isolated from vineyard.</title>
        <authorList>
            <person name="Lin S.-Y."/>
            <person name="Tsai C.-F."/>
            <person name="Young C.-C."/>
        </authorList>
    </citation>
    <scope>NUCLEOTIDE SEQUENCE [LARGE SCALE GENOMIC DNA]</scope>
    <source>
        <strain evidence="1 2">CC-CFT640</strain>
    </source>
</reference>
<dbReference type="AlphaFoldDB" id="A0A5C8P5S9"/>
<proteinExistence type="predicted"/>
<dbReference type="Proteomes" id="UP000321638">
    <property type="component" value="Unassembled WGS sequence"/>
</dbReference>